<sequence length="37" mass="4410">MLNVPNNMVVHISKLEIRTIVSVYYLENRSLLYLWTS</sequence>
<dbReference type="EMBL" id="FTOB01000011">
    <property type="protein sequence ID" value="SIT11957.1"/>
    <property type="molecule type" value="Genomic_DNA"/>
</dbReference>
<protein>
    <submittedName>
        <fullName evidence="1">Uncharacterized protein</fullName>
    </submittedName>
</protein>
<reference evidence="1 2" key="1">
    <citation type="submission" date="2017-01" db="EMBL/GenBank/DDBJ databases">
        <authorList>
            <person name="Varghese N."/>
            <person name="Submissions S."/>
        </authorList>
    </citation>
    <scope>NUCLEOTIDE SEQUENCE [LARGE SCALE GENOMIC DNA]</scope>
    <source>
        <strain evidence="1 2">DSM 2061</strain>
    </source>
</reference>
<organism evidence="1 2">
    <name type="scientific">Zobellia uliginosa</name>
    <dbReference type="NCBI Taxonomy" id="143224"/>
    <lineage>
        <taxon>Bacteria</taxon>
        <taxon>Pseudomonadati</taxon>
        <taxon>Bacteroidota</taxon>
        <taxon>Flavobacteriia</taxon>
        <taxon>Flavobacteriales</taxon>
        <taxon>Flavobacteriaceae</taxon>
        <taxon>Zobellia</taxon>
    </lineage>
</organism>
<evidence type="ECO:0000313" key="2">
    <source>
        <dbReference type="Proteomes" id="UP000185728"/>
    </source>
</evidence>
<name>A0ABY1L537_9FLAO</name>
<evidence type="ECO:0000313" key="1">
    <source>
        <dbReference type="EMBL" id="SIT11957.1"/>
    </source>
</evidence>
<dbReference type="Proteomes" id="UP000185728">
    <property type="component" value="Unassembled WGS sequence"/>
</dbReference>
<comment type="caution">
    <text evidence="1">The sequence shown here is derived from an EMBL/GenBank/DDBJ whole genome shotgun (WGS) entry which is preliminary data.</text>
</comment>
<keyword evidence="2" id="KW-1185">Reference proteome</keyword>
<gene>
    <name evidence="1" type="ORF">SAMN05421766_11146</name>
</gene>
<proteinExistence type="predicted"/>
<accession>A0ABY1L537</accession>